<sequence length="75" mass="8882">MDSKEYIVYKCLNCNRSFILLASEVSHSENESKYITCPYHGTHRKIIVTGIYDSVKECMRERSYKRDKGKMKQIK</sequence>
<gene>
    <name evidence="1" type="ORF">NE686_00485</name>
</gene>
<reference evidence="1 2" key="1">
    <citation type="submission" date="2022-06" db="EMBL/GenBank/DDBJ databases">
        <title>Isolation of gut microbiota from human fecal samples.</title>
        <authorList>
            <person name="Pamer E.G."/>
            <person name="Barat B."/>
            <person name="Waligurski E."/>
            <person name="Medina S."/>
            <person name="Paddock L."/>
            <person name="Mostad J."/>
        </authorList>
    </citation>
    <scope>NUCLEOTIDE SEQUENCE [LARGE SCALE GENOMIC DNA]</scope>
    <source>
        <strain evidence="1 2">DFI.7.95</strain>
    </source>
</reference>
<evidence type="ECO:0000313" key="2">
    <source>
        <dbReference type="Proteomes" id="UP001524478"/>
    </source>
</evidence>
<evidence type="ECO:0000313" key="1">
    <source>
        <dbReference type="EMBL" id="MCQ4921545.1"/>
    </source>
</evidence>
<proteinExistence type="predicted"/>
<accession>A0ABT1S505</accession>
<protein>
    <submittedName>
        <fullName evidence="1">Uncharacterized protein</fullName>
    </submittedName>
</protein>
<dbReference type="Proteomes" id="UP001524478">
    <property type="component" value="Unassembled WGS sequence"/>
</dbReference>
<dbReference type="EMBL" id="JANGAC010000001">
    <property type="protein sequence ID" value="MCQ4921545.1"/>
    <property type="molecule type" value="Genomic_DNA"/>
</dbReference>
<name>A0ABT1S505_9FIRM</name>
<dbReference type="RefSeq" id="WP_256310065.1">
    <property type="nucleotide sequence ID" value="NZ_JANGAC010000001.1"/>
</dbReference>
<organism evidence="1 2">
    <name type="scientific">Tissierella carlieri</name>
    <dbReference type="NCBI Taxonomy" id="689904"/>
    <lineage>
        <taxon>Bacteria</taxon>
        <taxon>Bacillati</taxon>
        <taxon>Bacillota</taxon>
        <taxon>Tissierellia</taxon>
        <taxon>Tissierellales</taxon>
        <taxon>Tissierellaceae</taxon>
        <taxon>Tissierella</taxon>
    </lineage>
</organism>
<keyword evidence="2" id="KW-1185">Reference proteome</keyword>
<comment type="caution">
    <text evidence="1">The sequence shown here is derived from an EMBL/GenBank/DDBJ whole genome shotgun (WGS) entry which is preliminary data.</text>
</comment>